<dbReference type="Proteomes" id="UP000580043">
    <property type="component" value="Unassembled WGS sequence"/>
</dbReference>
<accession>A0A848GDT0</accession>
<comment type="caution">
    <text evidence="2">The sequence shown here is derived from an EMBL/GenBank/DDBJ whole genome shotgun (WGS) entry which is preliminary data.</text>
</comment>
<evidence type="ECO:0000313" key="3">
    <source>
        <dbReference type="Proteomes" id="UP000580043"/>
    </source>
</evidence>
<gene>
    <name evidence="2" type="ORF">HHL15_24135</name>
</gene>
<evidence type="ECO:0000313" key="2">
    <source>
        <dbReference type="EMBL" id="NML28846.1"/>
    </source>
</evidence>
<name>A0A848GDT0_9RHOO</name>
<feature type="chain" id="PRO_5032786283" evidence="1">
    <location>
        <begin position="32"/>
        <end position="553"/>
    </location>
</feature>
<dbReference type="AlphaFoldDB" id="A0A848GDT0"/>
<dbReference type="EMBL" id="JABBGA010000037">
    <property type="protein sequence ID" value="NML28846.1"/>
    <property type="molecule type" value="Genomic_DNA"/>
</dbReference>
<keyword evidence="1" id="KW-0732">Signal</keyword>
<organism evidence="2 3">
    <name type="scientific">Zoogloea dura</name>
    <dbReference type="NCBI Taxonomy" id="2728840"/>
    <lineage>
        <taxon>Bacteria</taxon>
        <taxon>Pseudomonadati</taxon>
        <taxon>Pseudomonadota</taxon>
        <taxon>Betaproteobacteria</taxon>
        <taxon>Rhodocyclales</taxon>
        <taxon>Zoogloeaceae</taxon>
        <taxon>Zoogloea</taxon>
    </lineage>
</organism>
<dbReference type="InterPro" id="IPR010727">
    <property type="entry name" value="DUF1302"/>
</dbReference>
<evidence type="ECO:0000256" key="1">
    <source>
        <dbReference type="SAM" id="SignalP"/>
    </source>
</evidence>
<protein>
    <submittedName>
        <fullName evidence="2">DUF1302 domain-containing protein</fullName>
    </submittedName>
</protein>
<keyword evidence="3" id="KW-1185">Reference proteome</keyword>
<feature type="signal peptide" evidence="1">
    <location>
        <begin position="1"/>
        <end position="31"/>
    </location>
</feature>
<proteinExistence type="predicted"/>
<dbReference type="Pfam" id="PF06980">
    <property type="entry name" value="DUF1302"/>
    <property type="match status" value="1"/>
</dbReference>
<reference evidence="2 3" key="1">
    <citation type="submission" date="2020-04" db="EMBL/GenBank/DDBJ databases">
        <title>Zoogloea sp. G-4-1-14 isolated from soil.</title>
        <authorList>
            <person name="Dahal R.H."/>
        </authorList>
    </citation>
    <scope>NUCLEOTIDE SEQUENCE [LARGE SCALE GENOMIC DNA]</scope>
    <source>
        <strain evidence="2 3">G-4-1-14</strain>
    </source>
</reference>
<sequence>MIRNKGLGRARFPLHGVAAALAIGWASGAMAIELDTGNPDLRMRWDNTVRYNLGMRMEGQDRRLLNNPNYDESDSKFGKGSVVTNRVDWLSELDLSYRGQFGARVTGAAWYDNAYDDHSVHTTAPGGALTSYRNNEYSSSVKRYVNGPSGELLDAFVWANMDIGAVPLNVKVGRHTNIWGEGLLIGGHAISYSQSPVDGVKAVTSPGIETKEVFLPVGQVSGKAQVTDRLSIAGQYFYEWEPTRVPHAGTYLMGADTAPTVDRLPNNWARAQAKKPDGSGNWGVAAKLNVEEIESTFGAYYREFNDYAPETGVQYLGAAGPFRFVYPEGVRLLGLSFARVIGPVSFGSELSMRKNGHLNSTGVSAVNNTGARGDTWHAIVNGVYMLPKTSFWDTGTLVAELAYSRLDQVTKNQDLYKGVGYNCAKVGGAPGNKLGNKMDGCSTDDFAQIAINFTPQYLNIFPSWDMDVPLTVNYGLSGNAPSGGGGFERLMSWSMGVKMTYASRYEFTLRYADLAAATIYNAAGTTALGGNGLSSAVGATDRGWLTFTFKTAF</sequence>
<dbReference type="RefSeq" id="WP_169148363.1">
    <property type="nucleotide sequence ID" value="NZ_JABBGA010000037.1"/>
</dbReference>